<evidence type="ECO:0000259" key="1">
    <source>
        <dbReference type="PROSITE" id="PS51819"/>
    </source>
</evidence>
<dbReference type="PROSITE" id="PS51819">
    <property type="entry name" value="VOC"/>
    <property type="match status" value="1"/>
</dbReference>
<dbReference type="Pfam" id="PF00903">
    <property type="entry name" value="Glyoxalase"/>
    <property type="match status" value="1"/>
</dbReference>
<proteinExistence type="predicted"/>
<dbReference type="CDD" id="cd07263">
    <property type="entry name" value="VOC_like"/>
    <property type="match status" value="1"/>
</dbReference>
<dbReference type="InterPro" id="IPR029068">
    <property type="entry name" value="Glyas_Bleomycin-R_OHBP_Dase"/>
</dbReference>
<name>A0A220MFD4_9BACL</name>
<evidence type="ECO:0000313" key="3">
    <source>
        <dbReference type="Proteomes" id="UP000197781"/>
    </source>
</evidence>
<evidence type="ECO:0000313" key="2">
    <source>
        <dbReference type="EMBL" id="ASJ53655.1"/>
    </source>
</evidence>
<dbReference type="KEGG" id="bfm:BP422_08850"/>
<dbReference type="SUPFAM" id="SSF54593">
    <property type="entry name" value="Glyoxalase/Bleomycin resistance protein/Dihydroxybiphenyl dioxygenase"/>
    <property type="match status" value="1"/>
</dbReference>
<dbReference type="PANTHER" id="PTHR36437:SF2">
    <property type="entry name" value="GLYOXALASE_BLEOMYCIN RESISTANCE PROTEIN_DIOXYGENASE"/>
    <property type="match status" value="1"/>
</dbReference>
<dbReference type="Proteomes" id="UP000197781">
    <property type="component" value="Chromosome"/>
</dbReference>
<dbReference type="PANTHER" id="PTHR36437">
    <property type="entry name" value="GLYOXALASE/BLEOMYCIN RESISTANCE PROTEIN/DIOXYGENASE"/>
    <property type="match status" value="1"/>
</dbReference>
<reference evidence="2 3" key="1">
    <citation type="submission" date="2016-11" db="EMBL/GenBank/DDBJ databases">
        <authorList>
            <person name="Jaros S."/>
            <person name="Januszkiewicz K."/>
            <person name="Wedrychowicz H."/>
        </authorList>
    </citation>
    <scope>NUCLEOTIDE SEQUENCE [LARGE SCALE GENOMIC DNA]</scope>
    <source>
        <strain evidence="2 3">NF2</strain>
    </source>
</reference>
<dbReference type="AlphaFoldDB" id="A0A220MFD4"/>
<accession>A0A220MFD4</accession>
<organism evidence="2 3">
    <name type="scientific">Brevibacillus formosus</name>
    <dbReference type="NCBI Taxonomy" id="54913"/>
    <lineage>
        <taxon>Bacteria</taxon>
        <taxon>Bacillati</taxon>
        <taxon>Bacillota</taxon>
        <taxon>Bacilli</taxon>
        <taxon>Bacillales</taxon>
        <taxon>Paenibacillaceae</taxon>
        <taxon>Brevibacillus</taxon>
    </lineage>
</organism>
<sequence>MIQSIVHIALVVKDYDEAIEFYTKKLHFTLVEDTYQPEQDKRWVVVSPPGSVGTTILLAKASKPEQELFIGNQAGGRVFLFLNTDDFWRDYHEMVARGIQFVREPKEQPYGMVAVFQDLYGNLWDLLELNEDHPIAKRIK</sequence>
<dbReference type="Gene3D" id="3.10.180.10">
    <property type="entry name" value="2,3-Dihydroxybiphenyl 1,2-Dioxygenase, domain 1"/>
    <property type="match status" value="1"/>
</dbReference>
<feature type="domain" description="VOC" evidence="1">
    <location>
        <begin position="4"/>
        <end position="129"/>
    </location>
</feature>
<dbReference type="InterPro" id="IPR037523">
    <property type="entry name" value="VOC_core"/>
</dbReference>
<gene>
    <name evidence="2" type="ORF">BP422_08850</name>
</gene>
<protein>
    <recommendedName>
        <fullName evidence="1">VOC domain-containing protein</fullName>
    </recommendedName>
</protein>
<dbReference type="RefSeq" id="WP_088907450.1">
    <property type="nucleotide sequence ID" value="NZ_CP018145.1"/>
</dbReference>
<dbReference type="InterPro" id="IPR004360">
    <property type="entry name" value="Glyas_Fos-R_dOase_dom"/>
</dbReference>
<dbReference type="EMBL" id="CP018145">
    <property type="protein sequence ID" value="ASJ53655.1"/>
    <property type="molecule type" value="Genomic_DNA"/>
</dbReference>